<evidence type="ECO:0000256" key="8">
    <source>
        <dbReference type="ARBA" id="ARBA00022714"/>
    </source>
</evidence>
<evidence type="ECO:0000256" key="1">
    <source>
        <dbReference type="ARBA" id="ARBA00001924"/>
    </source>
</evidence>
<evidence type="ECO:0000256" key="2">
    <source>
        <dbReference type="ARBA" id="ARBA00001974"/>
    </source>
</evidence>
<dbReference type="FunFam" id="3.30.365.10:FF:000008">
    <property type="entry name" value="Aldehyde oxidase1"/>
    <property type="match status" value="1"/>
</dbReference>
<comment type="cofactor">
    <cofactor evidence="1">
        <name>Mo-molybdopterin</name>
        <dbReference type="ChEBI" id="CHEBI:71302"/>
    </cofactor>
</comment>
<dbReference type="PROSITE" id="PS51387">
    <property type="entry name" value="FAD_PCMH"/>
    <property type="match status" value="1"/>
</dbReference>
<dbReference type="Gene3D" id="3.30.465.10">
    <property type="match status" value="1"/>
</dbReference>
<evidence type="ECO:0000256" key="3">
    <source>
        <dbReference type="ARBA" id="ARBA00004275"/>
    </source>
</evidence>
<keyword evidence="14" id="KW-0520">NAD</keyword>
<dbReference type="Pfam" id="PF20256">
    <property type="entry name" value="MoCoBD_2"/>
    <property type="match status" value="1"/>
</dbReference>
<dbReference type="InterPro" id="IPR016169">
    <property type="entry name" value="FAD-bd_PCMH_sub2"/>
</dbReference>
<reference evidence="23" key="1">
    <citation type="submission" date="2013-03" db="EMBL/GenBank/DDBJ databases">
        <title>The Genome Sequence of Anopheles minimus MINIMUS1.</title>
        <authorList>
            <consortium name="The Broad Institute Genomics Platform"/>
            <person name="Neafsey D.E."/>
            <person name="Walton C."/>
            <person name="Walker B."/>
            <person name="Young S.K."/>
            <person name="Zeng Q."/>
            <person name="Gargeya S."/>
            <person name="Fitzgerald M."/>
            <person name="Haas B."/>
            <person name="Abouelleil A."/>
            <person name="Allen A.W."/>
            <person name="Alvarado L."/>
            <person name="Arachchi H.M."/>
            <person name="Berlin A.M."/>
            <person name="Chapman S.B."/>
            <person name="Gainer-Dewar J."/>
            <person name="Goldberg J."/>
            <person name="Griggs A."/>
            <person name="Gujja S."/>
            <person name="Hansen M."/>
            <person name="Howarth C."/>
            <person name="Imamovic A."/>
            <person name="Ireland A."/>
            <person name="Larimer J."/>
            <person name="McCowan C."/>
            <person name="Murphy C."/>
            <person name="Pearson M."/>
            <person name="Poon T.W."/>
            <person name="Priest M."/>
            <person name="Roberts A."/>
            <person name="Saif S."/>
            <person name="Shea T."/>
            <person name="Sisk P."/>
            <person name="Sykes S."/>
            <person name="Wortman J."/>
            <person name="Nusbaum C."/>
            <person name="Birren B."/>
        </authorList>
    </citation>
    <scope>NUCLEOTIDE SEQUENCE [LARGE SCALE GENOMIC DNA]</scope>
    <source>
        <strain evidence="23">MINIMUS1</strain>
    </source>
</reference>
<dbReference type="SUPFAM" id="SSF47741">
    <property type="entry name" value="CO dehydrogenase ISP C-domain like"/>
    <property type="match status" value="1"/>
</dbReference>
<dbReference type="Pfam" id="PF00111">
    <property type="entry name" value="Fer2"/>
    <property type="match status" value="1"/>
</dbReference>
<dbReference type="Pfam" id="PF02738">
    <property type="entry name" value="MoCoBD_1"/>
    <property type="match status" value="1"/>
</dbReference>
<dbReference type="InterPro" id="IPR012675">
    <property type="entry name" value="Beta-grasp_dom_sf"/>
</dbReference>
<evidence type="ECO:0000256" key="5">
    <source>
        <dbReference type="ARBA" id="ARBA00011738"/>
    </source>
</evidence>
<feature type="region of interest" description="Disordered" evidence="19">
    <location>
        <begin position="1295"/>
        <end position="1354"/>
    </location>
</feature>
<dbReference type="GO" id="GO:0071949">
    <property type="term" value="F:FAD binding"/>
    <property type="evidence" value="ECO:0007669"/>
    <property type="project" value="InterPro"/>
</dbReference>
<dbReference type="STRING" id="112268.A0A182WB44"/>
<dbReference type="VEuPathDB" id="VectorBase:AMIN007572"/>
<keyword evidence="9" id="KW-0479">Metal-binding</keyword>
<comment type="subcellular location">
    <subcellularLocation>
        <location evidence="3">Peroxisome</location>
    </subcellularLocation>
</comment>
<dbReference type="InterPro" id="IPR036683">
    <property type="entry name" value="CO_DH_flav_C_dom_sf"/>
</dbReference>
<dbReference type="InterPro" id="IPR002888">
    <property type="entry name" value="2Fe-2S-bd"/>
</dbReference>
<evidence type="ECO:0000256" key="4">
    <source>
        <dbReference type="ARBA" id="ARBA00006849"/>
    </source>
</evidence>
<dbReference type="SUPFAM" id="SSF56176">
    <property type="entry name" value="FAD-binding/transporter-associated domain-like"/>
    <property type="match status" value="1"/>
</dbReference>
<evidence type="ECO:0000256" key="14">
    <source>
        <dbReference type="ARBA" id="ARBA00023027"/>
    </source>
</evidence>
<dbReference type="Gene3D" id="3.90.1170.50">
    <property type="entry name" value="Aldehyde oxidase/xanthine dehydrogenase, a/b hammerhead"/>
    <property type="match status" value="1"/>
</dbReference>
<evidence type="ECO:0000256" key="19">
    <source>
        <dbReference type="SAM" id="MobiDB-lite"/>
    </source>
</evidence>
<dbReference type="GO" id="GO:0050302">
    <property type="term" value="F:indole-3-acetaldehyde oxidase activity"/>
    <property type="evidence" value="ECO:0007669"/>
    <property type="project" value="UniProtKB-EC"/>
</dbReference>
<dbReference type="InterPro" id="IPR008274">
    <property type="entry name" value="AldOxase/xan_DH_MoCoBD1"/>
</dbReference>
<reference evidence="22" key="2">
    <citation type="submission" date="2020-05" db="UniProtKB">
        <authorList>
            <consortium name="EnsemblMetazoa"/>
        </authorList>
    </citation>
    <scope>IDENTIFICATION</scope>
    <source>
        <strain evidence="22">MINIMUS1</strain>
    </source>
</reference>
<keyword evidence="11" id="KW-0560">Oxidoreductase</keyword>
<feature type="compositionally biased region" description="Low complexity" evidence="19">
    <location>
        <begin position="1696"/>
        <end position="1716"/>
    </location>
</feature>
<comment type="cofactor">
    <cofactor evidence="2">
        <name>FAD</name>
        <dbReference type="ChEBI" id="CHEBI:57692"/>
    </cofactor>
</comment>
<dbReference type="GO" id="GO:0051537">
    <property type="term" value="F:2 iron, 2 sulfur cluster binding"/>
    <property type="evidence" value="ECO:0007669"/>
    <property type="project" value="UniProtKB-KW"/>
</dbReference>
<feature type="compositionally biased region" description="Low complexity" evidence="19">
    <location>
        <begin position="1734"/>
        <end position="1754"/>
    </location>
</feature>
<dbReference type="Proteomes" id="UP000075920">
    <property type="component" value="Unassembled WGS sequence"/>
</dbReference>
<dbReference type="SUPFAM" id="SSF54292">
    <property type="entry name" value="2Fe-2S ferredoxin-like"/>
    <property type="match status" value="1"/>
</dbReference>
<keyword evidence="7" id="KW-0285">Flavoprotein</keyword>
<evidence type="ECO:0000256" key="18">
    <source>
        <dbReference type="ARBA" id="ARBA00072265"/>
    </source>
</evidence>
<evidence type="ECO:0000256" key="9">
    <source>
        <dbReference type="ARBA" id="ARBA00022723"/>
    </source>
</evidence>
<dbReference type="FunFam" id="3.30.390.50:FF:000003">
    <property type="entry name" value="Aldehyde oxidase1"/>
    <property type="match status" value="1"/>
</dbReference>
<dbReference type="SUPFAM" id="SSF55447">
    <property type="entry name" value="CO dehydrogenase flavoprotein C-terminal domain-like"/>
    <property type="match status" value="1"/>
</dbReference>
<keyword evidence="8" id="KW-0001">2Fe-2S</keyword>
<comment type="catalytic activity">
    <reaction evidence="17">
        <text>indole-3-acetaldehyde + O2 + H2O = (indol-3-yl)acetate + H2O2 + H(+)</text>
        <dbReference type="Rhea" id="RHEA:16277"/>
        <dbReference type="ChEBI" id="CHEBI:15377"/>
        <dbReference type="ChEBI" id="CHEBI:15378"/>
        <dbReference type="ChEBI" id="CHEBI:15379"/>
        <dbReference type="ChEBI" id="CHEBI:16240"/>
        <dbReference type="ChEBI" id="CHEBI:18086"/>
        <dbReference type="ChEBI" id="CHEBI:30854"/>
        <dbReference type="EC" id="1.2.3.7"/>
    </reaction>
</comment>
<dbReference type="InterPro" id="IPR029325">
    <property type="entry name" value="ITPR-bd"/>
</dbReference>
<dbReference type="InterPro" id="IPR036856">
    <property type="entry name" value="Ald_Oxase/Xan_DH_a/b_sf"/>
</dbReference>
<comment type="subunit">
    <text evidence="5">Homodimer.</text>
</comment>
<dbReference type="FunFam" id="3.90.1170.50:FF:000003">
    <property type="entry name" value="Aldehyde oxidase"/>
    <property type="match status" value="1"/>
</dbReference>
<dbReference type="InterPro" id="IPR016208">
    <property type="entry name" value="Ald_Oxase/xanthine_DH-like"/>
</dbReference>
<dbReference type="Gene3D" id="3.30.390.50">
    <property type="entry name" value="CO dehydrogenase flavoprotein, C-terminal domain"/>
    <property type="match status" value="1"/>
</dbReference>
<dbReference type="EnsemblMetazoa" id="AMIN007572-RA">
    <property type="protein sequence ID" value="AMIN007572-PA"/>
    <property type="gene ID" value="AMIN007572"/>
</dbReference>
<dbReference type="PANTHER" id="PTHR11908:SF132">
    <property type="entry name" value="ALDEHYDE OXIDASE 1-RELATED"/>
    <property type="match status" value="1"/>
</dbReference>
<dbReference type="SUPFAM" id="SSF54665">
    <property type="entry name" value="CO dehydrogenase molybdoprotein N-domain-like"/>
    <property type="match status" value="1"/>
</dbReference>
<evidence type="ECO:0000259" key="21">
    <source>
        <dbReference type="PROSITE" id="PS51387"/>
    </source>
</evidence>
<evidence type="ECO:0000259" key="20">
    <source>
        <dbReference type="PROSITE" id="PS51085"/>
    </source>
</evidence>
<dbReference type="GO" id="GO:0005777">
    <property type="term" value="C:peroxisome"/>
    <property type="evidence" value="ECO:0007669"/>
    <property type="project" value="UniProtKB-SubCell"/>
</dbReference>
<dbReference type="InterPro" id="IPR001041">
    <property type="entry name" value="2Fe-2S_ferredoxin-type"/>
</dbReference>
<feature type="compositionally biased region" description="Basic and acidic residues" evidence="19">
    <location>
        <begin position="1526"/>
        <end position="1537"/>
    </location>
</feature>
<keyword evidence="6" id="KW-0500">Molybdenum</keyword>
<dbReference type="InterPro" id="IPR006058">
    <property type="entry name" value="2Fe2S_fd_BS"/>
</dbReference>
<dbReference type="InterPro" id="IPR037165">
    <property type="entry name" value="AldOxase/xan_DH_Mopterin-bd_sf"/>
</dbReference>
<evidence type="ECO:0000256" key="16">
    <source>
        <dbReference type="ARBA" id="ARBA00034078"/>
    </source>
</evidence>
<keyword evidence="10" id="KW-0274">FAD</keyword>
<dbReference type="Pfam" id="PF01315">
    <property type="entry name" value="Ald_Xan_dh_C"/>
    <property type="match status" value="1"/>
</dbReference>
<dbReference type="PROSITE" id="PS00197">
    <property type="entry name" value="2FE2S_FER_1"/>
    <property type="match status" value="1"/>
</dbReference>
<feature type="compositionally biased region" description="Acidic residues" evidence="19">
    <location>
        <begin position="1344"/>
        <end position="1354"/>
    </location>
</feature>
<feature type="compositionally biased region" description="Polar residues" evidence="19">
    <location>
        <begin position="1386"/>
        <end position="1408"/>
    </location>
</feature>
<dbReference type="Pfam" id="PF00941">
    <property type="entry name" value="FAD_binding_5"/>
    <property type="match status" value="1"/>
</dbReference>
<sequence>MAGNINMDAEVRLTINGQPYTAFCCLVLVNATTVPLDTSLNTFIRNHAHLKGTKFMCREGGCGACVVTLSGIHPVTRVRRTWAANSCLVLVYSCHGMDILTVEGIGGHKKDSYHPIQRRLAEYGGSQCGYCSPGMVMSMYSLLSSRKRDQQNVDTTLEPALTAAQIEQAFDGNICRCTGYRPILDAFKSFAHDKDQEPPIVDIEDLARITLKTKDSKKTLSTPLGLKFPDGQKWHKVTTLAETFDVLHTIASNEPYTIAAGNTGHGVYRRSNRLKVFIDISSIEELHRHMFDRELIVGAGVSLTDFIELLERTAEEHLSFTYCMPMAKHVRKMANLPVRNVGTIGGNLMIKHQHPEFPSDLFLLLETVRATLTVMSSVESDLITVSPLNFLKLNMHKKILTTVRLPPYDHVSCTLRSYKIMPVAQNSRAYVNAAFLLQLCPERKLCTTITICYGGINPSFVHALETEKFLTGKSLFDDIIFAQALRILERELKPDCVLPDASPVYRKQLALSLLYRFALSVHPSIGRTLRSGTEPIERPLVSSGRQTYDTYHKRWPLTQPIPKLEGLAQCAGEAIFINDMPVLPNELHGGLVLSNEVQGRIVAIDASEALAMPGVKAFFCAQDIPGFNNFMPLEMGFSEVEEIFCSGEVQFAGQVVGMICANSFELANRAAEMVRIEYKRAGNRIILPTVQDVVDALDYSRVSDQPYDRHGVRYHLSKEGSATVSGRFDLRGQYHNPLETQVSLCVPHADSMDVYCATQWLDHVQIAVSQALQVRENSLNLSVRRLGGSYGAKLTRSTQIACACAVAAFKTGAPVRMILPLETAMASSGKRCGSVSEYEASFDSSGRISRLSHTFIHDGGASLNVMLGGVTSDLFKNCYRTDFWKLRTKIARTDCPPNTWARAPGTSEGIAMVENIMEHIAHRTGLDPVDVRMANISRENKMHSLLPRFRRQVEYDERKRQIERFNEENRWRKRGIAIMPMQYPLELNSMKNAVVSVYSDDGTVSITHGGIEMGQGINTKVAQVTAHLLGIPIEKIVVHPTDSLLNANSNASQHTQATDGVAFAVKRCCEILLERLRPYRTLLRRTSWEDMVRNAVMDDVDLQVSFYATPTDMRTYTIWGLACGEIELDVLTGQVLVRRVDILEDVGESLNPSIDVGQIEGAFVMGLGYYLTEALVYDPKNGALVNNRTWNYKVPGHRDIPVDFRVSFLSKSSNTGGVLRSKATGEPAFSLSPVVTYAIRNALRAARKDAGLPDTWLHMVRSRVRYWLNDIVDEMRKKSPASVQKWVDSIQIPTSASAGGSAVGVDTVAPPQDDGPAEYESEFPRSNQLAVTDTQTNPEHSWEDTGEPSETEVAPEDADLAFSYDTQTNVDHPERVLIESNLKKNIGTSSTHGIPSEPQSISLATSTPKAIKPDESAKQPEGTAGLSIRNFLSKKSLLGKFSRSGSNLDQSPTIPGESEHPDMLDTARRNPDEGISSTSSRFVVGKSKINEFYDKLNMNKAKYGLIKAKKLDIRNMLSGGASSNRESSDERKMHEPQPLHLQPPADEFITDDGELDPGASESDHERSVSPQHLEPLEVSVVDVDPSDAYEFSFDESFPKSDELIPGMISEEDEEEKENILDSASVMPGHGHGYDVYLNPPKPKTHRMGIGRIGRSSSENPRATARRYNLMEIGRSFSEMNDDDDSFAISECNNSCPNPSSLNTSSSINNGSSNNLTRSVPVSPIPRTSSKLSIQQDPQQHQLHHQQLQQQQQQQSASPRRRSTMLVKDSSLQSDSSRCSSVESLLNARKPDPEKILLNLGFGPAPHSTDVLAKIPKRFLKPSQVRGVDTEAFLRQQQLSMHIHENSVLGYRGLVGNPHIPPSMIVAKIMERFQENDTKTRLTATGVPLLQSSDSRNSSGPPSPVPMTRHASLATADGRLKY</sequence>
<dbReference type="InterPro" id="IPR036318">
    <property type="entry name" value="FAD-bd_PCMH-like_sf"/>
</dbReference>
<accession>A0A182WB44</accession>
<dbReference type="PROSITE" id="PS51085">
    <property type="entry name" value="2FE2S_FER_2"/>
    <property type="match status" value="1"/>
</dbReference>
<keyword evidence="13" id="KW-0411">Iron-sulfur</keyword>
<dbReference type="FunFam" id="3.30.365.10:FF:000001">
    <property type="entry name" value="Xanthine dehydrogenase oxidase"/>
    <property type="match status" value="1"/>
</dbReference>
<comment type="similarity">
    <text evidence="4">Belongs to the xanthine dehydrogenase family.</text>
</comment>
<evidence type="ECO:0000256" key="12">
    <source>
        <dbReference type="ARBA" id="ARBA00023004"/>
    </source>
</evidence>
<feature type="region of interest" description="Disordered" evidence="19">
    <location>
        <begin position="1518"/>
        <end position="1576"/>
    </location>
</feature>
<evidence type="ECO:0000256" key="15">
    <source>
        <dbReference type="ARBA" id="ARBA00023140"/>
    </source>
</evidence>
<evidence type="ECO:0000256" key="11">
    <source>
        <dbReference type="ARBA" id="ARBA00023002"/>
    </source>
</evidence>
<feature type="domain" description="2Fe-2S ferredoxin-type" evidence="20">
    <location>
        <begin position="9"/>
        <end position="105"/>
    </location>
</feature>
<evidence type="ECO:0000256" key="17">
    <source>
        <dbReference type="ARBA" id="ARBA00052415"/>
    </source>
</evidence>
<dbReference type="Pfam" id="PF01799">
    <property type="entry name" value="Fer2_2"/>
    <property type="match status" value="1"/>
</dbReference>
<dbReference type="PANTHER" id="PTHR11908">
    <property type="entry name" value="XANTHINE DEHYDROGENASE"/>
    <property type="match status" value="1"/>
</dbReference>
<dbReference type="InterPro" id="IPR000674">
    <property type="entry name" value="Ald_Oxase/Xan_DH_a/b"/>
</dbReference>
<keyword evidence="12" id="KW-0408">Iron</keyword>
<dbReference type="SUPFAM" id="SSF56003">
    <property type="entry name" value="Molybdenum cofactor-binding domain"/>
    <property type="match status" value="1"/>
</dbReference>
<evidence type="ECO:0000256" key="6">
    <source>
        <dbReference type="ARBA" id="ARBA00022505"/>
    </source>
</evidence>
<dbReference type="InterPro" id="IPR005107">
    <property type="entry name" value="CO_DH_flav_C"/>
</dbReference>
<organism evidence="22 23">
    <name type="scientific">Anopheles minimus</name>
    <dbReference type="NCBI Taxonomy" id="112268"/>
    <lineage>
        <taxon>Eukaryota</taxon>
        <taxon>Metazoa</taxon>
        <taxon>Ecdysozoa</taxon>
        <taxon>Arthropoda</taxon>
        <taxon>Hexapoda</taxon>
        <taxon>Insecta</taxon>
        <taxon>Pterygota</taxon>
        <taxon>Neoptera</taxon>
        <taxon>Endopterygota</taxon>
        <taxon>Diptera</taxon>
        <taxon>Nematocera</taxon>
        <taxon>Culicoidea</taxon>
        <taxon>Culicidae</taxon>
        <taxon>Anophelinae</taxon>
        <taxon>Anopheles</taxon>
    </lineage>
</organism>
<feature type="compositionally biased region" description="Polar residues" evidence="19">
    <location>
        <begin position="1324"/>
        <end position="1339"/>
    </location>
</feature>
<dbReference type="Gene3D" id="1.10.150.120">
    <property type="entry name" value="[2Fe-2S]-binding domain"/>
    <property type="match status" value="1"/>
</dbReference>
<dbReference type="InterPro" id="IPR016166">
    <property type="entry name" value="FAD-bd_PCMH"/>
</dbReference>
<dbReference type="InterPro" id="IPR036010">
    <property type="entry name" value="2Fe-2S_ferredoxin-like_sf"/>
</dbReference>
<comment type="cofactor">
    <cofactor evidence="16">
        <name>[2Fe-2S] cluster</name>
        <dbReference type="ChEBI" id="CHEBI:190135"/>
    </cofactor>
</comment>
<feature type="region of interest" description="Disordered" evidence="19">
    <location>
        <begin position="1696"/>
        <end position="1773"/>
    </location>
</feature>
<feature type="region of interest" description="Disordered" evidence="19">
    <location>
        <begin position="1386"/>
        <end position="1426"/>
    </location>
</feature>
<feature type="compositionally biased region" description="Basic and acidic residues" evidence="19">
    <location>
        <begin position="1457"/>
        <end position="1472"/>
    </location>
</feature>
<dbReference type="GO" id="GO:0005102">
    <property type="term" value="F:signaling receptor binding"/>
    <property type="evidence" value="ECO:0007669"/>
    <property type="project" value="InterPro"/>
</dbReference>
<dbReference type="FunFam" id="3.10.20.30:FF:000012">
    <property type="entry name" value="Xanthine dehydrogenase/oxidase"/>
    <property type="match status" value="1"/>
</dbReference>
<dbReference type="InterPro" id="IPR036884">
    <property type="entry name" value="2Fe-2S-bd_dom_sf"/>
</dbReference>
<dbReference type="Gene3D" id="3.10.20.30">
    <property type="match status" value="1"/>
</dbReference>
<dbReference type="Pfam" id="PF14722">
    <property type="entry name" value="KRAP_IP3R_bind"/>
    <property type="match status" value="1"/>
</dbReference>
<evidence type="ECO:0000256" key="7">
    <source>
        <dbReference type="ARBA" id="ARBA00022630"/>
    </source>
</evidence>
<dbReference type="SMART" id="SM01008">
    <property type="entry name" value="Ald_Xan_dh_C"/>
    <property type="match status" value="1"/>
</dbReference>
<keyword evidence="15" id="KW-0576">Peroxisome</keyword>
<dbReference type="Pfam" id="PF03450">
    <property type="entry name" value="CO_deh_flav_C"/>
    <property type="match status" value="1"/>
</dbReference>
<name>A0A182WB44_9DIPT</name>
<evidence type="ECO:0000256" key="13">
    <source>
        <dbReference type="ARBA" id="ARBA00023014"/>
    </source>
</evidence>
<dbReference type="InterPro" id="IPR002346">
    <property type="entry name" value="Mopterin_DH_FAD-bd"/>
</dbReference>
<protein>
    <recommendedName>
        <fullName evidence="18">Indole-3-acetaldehyde oxidase</fullName>
    </recommendedName>
</protein>
<dbReference type="GO" id="GO:0005506">
    <property type="term" value="F:iron ion binding"/>
    <property type="evidence" value="ECO:0007669"/>
    <property type="project" value="InterPro"/>
</dbReference>
<dbReference type="FunFam" id="3.30.465.10:FF:000013">
    <property type="entry name" value="Aldehyde oxidase"/>
    <property type="match status" value="1"/>
</dbReference>
<feature type="domain" description="FAD-binding PCMH-type" evidence="21">
    <location>
        <begin position="227"/>
        <end position="410"/>
    </location>
</feature>
<dbReference type="SMART" id="SM01257">
    <property type="entry name" value="KRAP_IP3R_bind"/>
    <property type="match status" value="1"/>
</dbReference>
<feature type="region of interest" description="Disordered" evidence="19">
    <location>
        <begin position="1442"/>
        <end position="1479"/>
    </location>
</feature>
<dbReference type="Gene3D" id="3.30.365.10">
    <property type="entry name" value="Aldehyde oxidase/xanthine dehydrogenase, molybdopterin binding domain"/>
    <property type="match status" value="4"/>
</dbReference>
<feature type="region of interest" description="Disordered" evidence="19">
    <location>
        <begin position="1884"/>
        <end position="1921"/>
    </location>
</feature>
<evidence type="ECO:0000313" key="22">
    <source>
        <dbReference type="EnsemblMetazoa" id="AMIN007572-PA"/>
    </source>
</evidence>
<evidence type="ECO:0000256" key="10">
    <source>
        <dbReference type="ARBA" id="ARBA00022827"/>
    </source>
</evidence>
<dbReference type="SMART" id="SM01092">
    <property type="entry name" value="CO_deh_flav_C"/>
    <property type="match status" value="1"/>
</dbReference>
<dbReference type="InterPro" id="IPR046867">
    <property type="entry name" value="AldOxase/xan_DH_MoCoBD2"/>
</dbReference>
<evidence type="ECO:0000313" key="23">
    <source>
        <dbReference type="Proteomes" id="UP000075920"/>
    </source>
</evidence>
<keyword evidence="23" id="KW-1185">Reference proteome</keyword>
<feature type="compositionally biased region" description="Polar residues" evidence="19">
    <location>
        <begin position="1443"/>
        <end position="1453"/>
    </location>
</feature>
<proteinExistence type="inferred from homology"/>